<dbReference type="SMART" id="SM00086">
    <property type="entry name" value="PAC"/>
    <property type="match status" value="1"/>
</dbReference>
<reference evidence="2 3" key="1">
    <citation type="journal article" date="2012" name="J. Bacteriol.">
        <title>Draft Genome Sequence of Bacillus isronensis Strain B3W22, Isolated from the Upper Atmosphere.</title>
        <authorList>
            <person name="Shivaji S."/>
            <person name="Ara S."/>
            <person name="Singh S.K."/>
            <person name="Bandi S."/>
            <person name="Singh A."/>
            <person name="Pinnaka A.K."/>
        </authorList>
    </citation>
    <scope>NUCLEOTIDE SEQUENCE [LARGE SCALE GENOMIC DNA]</scope>
    <source>
        <strain evidence="2 3">B3W22</strain>
    </source>
</reference>
<dbReference type="InterPro" id="IPR029787">
    <property type="entry name" value="Nucleotide_cyclase"/>
</dbReference>
<evidence type="ECO:0000313" key="3">
    <source>
        <dbReference type="Proteomes" id="UP000004738"/>
    </source>
</evidence>
<dbReference type="PATRIC" id="fig|1224748.3.peg.2893"/>
<dbReference type="InterPro" id="IPR043128">
    <property type="entry name" value="Rev_trsase/Diguanyl_cyclase"/>
</dbReference>
<dbReference type="InterPro" id="IPR035965">
    <property type="entry name" value="PAS-like_dom_sf"/>
</dbReference>
<dbReference type="InterPro" id="IPR013655">
    <property type="entry name" value="PAS_fold_3"/>
</dbReference>
<dbReference type="EC" id="2.7.7.65" evidence="2"/>
<dbReference type="CDD" id="cd01949">
    <property type="entry name" value="GGDEF"/>
    <property type="match status" value="1"/>
</dbReference>
<gene>
    <name evidence="2" type="primary">adrA_2</name>
    <name evidence="2" type="ORF">B857_02921</name>
</gene>
<dbReference type="InterPro" id="IPR000014">
    <property type="entry name" value="PAS"/>
</dbReference>
<dbReference type="SUPFAM" id="SSF55073">
    <property type="entry name" value="Nucleotide cyclase"/>
    <property type="match status" value="1"/>
</dbReference>
<dbReference type="CDD" id="cd00130">
    <property type="entry name" value="PAS"/>
    <property type="match status" value="1"/>
</dbReference>
<protein>
    <submittedName>
        <fullName evidence="2">Putative diguanylate cyclase AdrA</fullName>
        <ecNumber evidence="2">2.7.7.65</ecNumber>
    </submittedName>
</protein>
<dbReference type="RefSeq" id="WP_008407521.1">
    <property type="nucleotide sequence ID" value="NZ_AMCK01000017.1"/>
</dbReference>
<keyword evidence="2" id="KW-0808">Transferase</keyword>
<dbReference type="InterPro" id="IPR000160">
    <property type="entry name" value="GGDEF_dom"/>
</dbReference>
<dbReference type="EMBL" id="AMCK01000017">
    <property type="protein sequence ID" value="EKB44316.1"/>
    <property type="molecule type" value="Genomic_DNA"/>
</dbReference>
<evidence type="ECO:0000259" key="1">
    <source>
        <dbReference type="PROSITE" id="PS50887"/>
    </source>
</evidence>
<evidence type="ECO:0000313" key="2">
    <source>
        <dbReference type="EMBL" id="EKB44316.1"/>
    </source>
</evidence>
<dbReference type="NCBIfam" id="TIGR00254">
    <property type="entry name" value="GGDEF"/>
    <property type="match status" value="1"/>
</dbReference>
<dbReference type="SUPFAM" id="SSF55785">
    <property type="entry name" value="PYP-like sensor domain (PAS domain)"/>
    <property type="match status" value="1"/>
</dbReference>
<dbReference type="Pfam" id="PF08447">
    <property type="entry name" value="PAS_3"/>
    <property type="match status" value="1"/>
</dbReference>
<dbReference type="Proteomes" id="UP000004738">
    <property type="component" value="Unassembled WGS sequence"/>
</dbReference>
<accession>K1KPA4</accession>
<feature type="domain" description="GGDEF" evidence="1">
    <location>
        <begin position="187"/>
        <end position="315"/>
    </location>
</feature>
<name>K1KPA4_9BACL</name>
<proteinExistence type="predicted"/>
<dbReference type="Gene3D" id="3.30.70.270">
    <property type="match status" value="1"/>
</dbReference>
<dbReference type="PANTHER" id="PTHR44757:SF2">
    <property type="entry name" value="BIOFILM ARCHITECTURE MAINTENANCE PROTEIN MBAA"/>
    <property type="match status" value="1"/>
</dbReference>
<dbReference type="PROSITE" id="PS50887">
    <property type="entry name" value="GGDEF"/>
    <property type="match status" value="1"/>
</dbReference>
<dbReference type="GO" id="GO:0052621">
    <property type="term" value="F:diguanylate cyclase activity"/>
    <property type="evidence" value="ECO:0007669"/>
    <property type="project" value="UniProtKB-EC"/>
</dbReference>
<dbReference type="AlphaFoldDB" id="K1KPA4"/>
<dbReference type="PANTHER" id="PTHR44757">
    <property type="entry name" value="DIGUANYLATE CYCLASE DGCP"/>
    <property type="match status" value="1"/>
</dbReference>
<dbReference type="Pfam" id="PF00990">
    <property type="entry name" value="GGDEF"/>
    <property type="match status" value="1"/>
</dbReference>
<dbReference type="InterPro" id="IPR001610">
    <property type="entry name" value="PAC"/>
</dbReference>
<dbReference type="SMART" id="SM00267">
    <property type="entry name" value="GGDEF"/>
    <property type="match status" value="1"/>
</dbReference>
<keyword evidence="2" id="KW-0548">Nucleotidyltransferase</keyword>
<dbReference type="InterPro" id="IPR052155">
    <property type="entry name" value="Biofilm_reg_signaling"/>
</dbReference>
<keyword evidence="3" id="KW-1185">Reference proteome</keyword>
<organism evidence="2 3">
    <name type="scientific">Solibacillus isronensis B3W22</name>
    <dbReference type="NCBI Taxonomy" id="1224748"/>
    <lineage>
        <taxon>Bacteria</taxon>
        <taxon>Bacillati</taxon>
        <taxon>Bacillota</taxon>
        <taxon>Bacilli</taxon>
        <taxon>Bacillales</taxon>
        <taxon>Caryophanaceae</taxon>
        <taxon>Solibacillus</taxon>
    </lineage>
</organism>
<comment type="caution">
    <text evidence="2">The sequence shown here is derived from an EMBL/GenBank/DDBJ whole genome shotgun (WGS) entry which is preliminary data.</text>
</comment>
<sequence>MGIVVGGILICLIVLCIRLHNEKAKLQRKIDLFKPMIETTEGIRDIVYYCEVYPKLKYLYLSPNLDSILGPNSLEKHLKNPDKIFGIVHPDDLDILRKKQLGTLNFDKPITVRFQNHLGQYIWFEEYATPVYKDGKVIAVQGVFRNIHSQHILQEQLEYKSTHDGLTGLYNREYFQLKKNEFNEMAIPISVIIADLDDLKEINDENGHQMGDRLIIAAADCLNKYADKEMIVARIGGDEFAVIIPDKCALEVEQYIEKVHSEMNGISNSLPFSPIRVSIGYEYSPSSYGLMRQLFNKADQKMYKNKKMKKTIVSR</sequence>
<dbReference type="Gene3D" id="3.30.450.20">
    <property type="entry name" value="PAS domain"/>
    <property type="match status" value="1"/>
</dbReference>